<dbReference type="AlphaFoldDB" id="A0A2N8L383"/>
<name>A0A2N8L383_9BURK</name>
<dbReference type="PANTHER" id="PTHR35369">
    <property type="entry name" value="BLR3025 PROTEIN-RELATED"/>
    <property type="match status" value="1"/>
</dbReference>
<proteinExistence type="predicted"/>
<dbReference type="EMBL" id="POSP01000001">
    <property type="protein sequence ID" value="PND40157.1"/>
    <property type="molecule type" value="Genomic_DNA"/>
</dbReference>
<evidence type="ECO:0000256" key="1">
    <source>
        <dbReference type="ARBA" id="ARBA00022763"/>
    </source>
</evidence>
<dbReference type="RefSeq" id="WP_102766291.1">
    <property type="nucleotide sequence ID" value="NZ_POSP01000001.1"/>
</dbReference>
<protein>
    <submittedName>
        <fullName evidence="2">DNA polymerase</fullName>
    </submittedName>
</protein>
<accession>A0A2N8L383</accession>
<dbReference type="Proteomes" id="UP000235916">
    <property type="component" value="Unassembled WGS sequence"/>
</dbReference>
<dbReference type="InterPro" id="IPR043502">
    <property type="entry name" value="DNA/RNA_pol_sf"/>
</dbReference>
<comment type="caution">
    <text evidence="2">The sequence shown here is derived from an EMBL/GenBank/DDBJ whole genome shotgun (WGS) entry which is preliminary data.</text>
</comment>
<reference evidence="2 3" key="1">
    <citation type="submission" date="2018-01" db="EMBL/GenBank/DDBJ databases">
        <title>Draft genome sequence of Paucibacter aquatile CR182 isolated from freshwater of the Nakdong River.</title>
        <authorList>
            <person name="Choi A."/>
            <person name="Chung E.J."/>
        </authorList>
    </citation>
    <scope>NUCLEOTIDE SEQUENCE [LARGE SCALE GENOMIC DNA]</scope>
    <source>
        <strain evidence="2 3">CR182</strain>
    </source>
</reference>
<sequence>MHWLALLSPPAPPDEATAPSHPRHEAAAPALAWWALQFSPRVAALEEAVVLEVAASLRLFGGPEALHQRVAARIGDAGLSLAALAWAPTALAALALARGALAQPGAAGAPGEACVRADGLSAPLASLLDPLPLFTLSAAQAQSPMLARLGCRTLGDVRRLPRAALSRRFGPGLLRALDQAYGQAPQAHAWITAPEQFQAKLELPQRLDNALALLQHAQELLRQLCAWLAARHAGIEAFELAWAHDAMRARDIGPGGRLLVHSAALTRDFGQLSRLLHEHLLRLELAAPVAELSLQAGEVRALEERSASLLPAGPEQAKEPLEQLLMRLSIRLGAQAVRCGQLQQDHRLEQMQRWVAWNESPPHTAASAAAPEALPLCPQPTWLLAPPLRLSLRQDQPVYGGAALQLLAGPQRIEGGWWQPAADGQSSLHQQRDYFLASSPQAGLLWIFQQRLSSEEEGWFLHGLFA</sequence>
<dbReference type="CDD" id="cd03468">
    <property type="entry name" value="PolY_like"/>
    <property type="match status" value="1"/>
</dbReference>
<dbReference type="InterPro" id="IPR050356">
    <property type="entry name" value="SulA_CellDiv_inhibitor"/>
</dbReference>
<evidence type="ECO:0000313" key="3">
    <source>
        <dbReference type="Proteomes" id="UP000235916"/>
    </source>
</evidence>
<keyword evidence="3" id="KW-1185">Reference proteome</keyword>
<dbReference type="SUPFAM" id="SSF56672">
    <property type="entry name" value="DNA/RNA polymerases"/>
    <property type="match status" value="1"/>
</dbReference>
<keyword evidence="1" id="KW-0227">DNA damage</keyword>
<dbReference type="PANTHER" id="PTHR35369:SF2">
    <property type="entry name" value="BLR3025 PROTEIN"/>
    <property type="match status" value="1"/>
</dbReference>
<evidence type="ECO:0000313" key="2">
    <source>
        <dbReference type="EMBL" id="PND40157.1"/>
    </source>
</evidence>
<dbReference type="GO" id="GO:0006281">
    <property type="term" value="P:DNA repair"/>
    <property type="evidence" value="ECO:0007669"/>
    <property type="project" value="TreeGrafter"/>
</dbReference>
<gene>
    <name evidence="2" type="ORF">C1O66_01880</name>
</gene>
<organism evidence="2 3">
    <name type="scientific">Kinneretia aquatilis</name>
    <dbReference type="NCBI Taxonomy" id="2070761"/>
    <lineage>
        <taxon>Bacteria</taxon>
        <taxon>Pseudomonadati</taxon>
        <taxon>Pseudomonadota</taxon>
        <taxon>Betaproteobacteria</taxon>
        <taxon>Burkholderiales</taxon>
        <taxon>Sphaerotilaceae</taxon>
        <taxon>Roseateles</taxon>
    </lineage>
</organism>